<sequence length="74" mass="8123">MPRFRLVRVDLILVAFQCFKLIVTDYLSSLSPDCYAACVATAARFGHQKQDLNIALTAIGHIVSLVTPCVTQPT</sequence>
<evidence type="ECO:0000313" key="5">
    <source>
        <dbReference type="WBParaSite" id="ECPE_0001240701-mRNA-1"/>
    </source>
</evidence>
<proteinExistence type="predicted"/>
<reference evidence="3 4" key="2">
    <citation type="submission" date="2018-11" db="EMBL/GenBank/DDBJ databases">
        <authorList>
            <consortium name="Pathogen Informatics"/>
        </authorList>
    </citation>
    <scope>NUCLEOTIDE SEQUENCE [LARGE SCALE GENOMIC DNA]</scope>
    <source>
        <strain evidence="3 4">Egypt</strain>
    </source>
</reference>
<gene>
    <name evidence="3" type="ORF">ECPE_LOCUS12371</name>
</gene>
<dbReference type="EMBL" id="UZAN01052714">
    <property type="protein sequence ID" value="VDP89643.1"/>
    <property type="molecule type" value="Genomic_DNA"/>
</dbReference>
<name>A0A183AZI6_9TREM</name>
<reference evidence="5" key="1">
    <citation type="submission" date="2016-06" db="UniProtKB">
        <authorList>
            <consortium name="WormBaseParasite"/>
        </authorList>
    </citation>
    <scope>IDENTIFICATION</scope>
</reference>
<feature type="chain" id="PRO_5043138255" evidence="1">
    <location>
        <begin position="25"/>
        <end position="74"/>
    </location>
</feature>
<evidence type="ECO:0000313" key="3">
    <source>
        <dbReference type="EMBL" id="VDP89643.1"/>
    </source>
</evidence>
<keyword evidence="1" id="KW-0732">Signal</keyword>
<organism evidence="5">
    <name type="scientific">Echinostoma caproni</name>
    <dbReference type="NCBI Taxonomy" id="27848"/>
    <lineage>
        <taxon>Eukaryota</taxon>
        <taxon>Metazoa</taxon>
        <taxon>Spiralia</taxon>
        <taxon>Lophotrochozoa</taxon>
        <taxon>Platyhelminthes</taxon>
        <taxon>Trematoda</taxon>
        <taxon>Digenea</taxon>
        <taxon>Plagiorchiida</taxon>
        <taxon>Echinostomata</taxon>
        <taxon>Echinostomatoidea</taxon>
        <taxon>Echinostomatidae</taxon>
        <taxon>Echinostoma</taxon>
    </lineage>
</organism>
<evidence type="ECO:0000259" key="2">
    <source>
        <dbReference type="Pfam" id="PF16206"/>
    </source>
</evidence>
<feature type="signal peptide" evidence="1">
    <location>
        <begin position="1"/>
        <end position="24"/>
    </location>
</feature>
<dbReference type="Proteomes" id="UP000272942">
    <property type="component" value="Unassembled WGS sequence"/>
</dbReference>
<dbReference type="Pfam" id="PF16206">
    <property type="entry name" value="Mon2_C"/>
    <property type="match status" value="1"/>
</dbReference>
<protein>
    <submittedName>
        <fullName evidence="5">Mon2_C domain-containing protein</fullName>
    </submittedName>
</protein>
<evidence type="ECO:0000256" key="1">
    <source>
        <dbReference type="SAM" id="SignalP"/>
    </source>
</evidence>
<dbReference type="OrthoDB" id="294853at2759"/>
<keyword evidence="4" id="KW-1185">Reference proteome</keyword>
<dbReference type="AlphaFoldDB" id="A0A183AZI6"/>
<dbReference type="WBParaSite" id="ECPE_0001240701-mRNA-1">
    <property type="protein sequence ID" value="ECPE_0001240701-mRNA-1"/>
    <property type="gene ID" value="ECPE_0001240701"/>
</dbReference>
<dbReference type="InterPro" id="IPR032817">
    <property type="entry name" value="Mon2_C"/>
</dbReference>
<feature type="domain" description="Mon2 C-terminal" evidence="2">
    <location>
        <begin position="24"/>
        <end position="62"/>
    </location>
</feature>
<evidence type="ECO:0000313" key="4">
    <source>
        <dbReference type="Proteomes" id="UP000272942"/>
    </source>
</evidence>
<accession>A0A183AZI6</accession>